<reference evidence="2 3" key="1">
    <citation type="submission" date="2021-07" db="EMBL/GenBank/DDBJ databases">
        <authorList>
            <person name="Palmer J.M."/>
        </authorList>
    </citation>
    <scope>NUCLEOTIDE SEQUENCE [LARGE SCALE GENOMIC DNA]</scope>
    <source>
        <strain evidence="2 3">AT_MEX2019</strain>
        <tissue evidence="2">Muscle</tissue>
    </source>
</reference>
<comment type="caution">
    <text evidence="2">The sequence shown here is derived from an EMBL/GenBank/DDBJ whole genome shotgun (WGS) entry which is preliminary data.</text>
</comment>
<gene>
    <name evidence="2" type="ORF">ATANTOWER_022120</name>
</gene>
<protein>
    <submittedName>
        <fullName evidence="2">Uncharacterized protein</fullName>
    </submittedName>
</protein>
<name>A0ABU7BVZ0_9TELE</name>
<sequence length="99" mass="11249">MWDIVIGALFNLHCPNEKKKSINRTKRKFSPSSQYVSSTLSQQEAIYSPKYCLISNMCPRTHVLTSHQCIMIPKQTAIDEPCTAYLSERRQPPTPLPPG</sequence>
<evidence type="ECO:0000313" key="3">
    <source>
        <dbReference type="Proteomes" id="UP001345963"/>
    </source>
</evidence>
<accession>A0ABU7BVZ0</accession>
<keyword evidence="3" id="KW-1185">Reference proteome</keyword>
<evidence type="ECO:0000256" key="1">
    <source>
        <dbReference type="SAM" id="MobiDB-lite"/>
    </source>
</evidence>
<organism evidence="2 3">
    <name type="scientific">Ataeniobius toweri</name>
    <dbReference type="NCBI Taxonomy" id="208326"/>
    <lineage>
        <taxon>Eukaryota</taxon>
        <taxon>Metazoa</taxon>
        <taxon>Chordata</taxon>
        <taxon>Craniata</taxon>
        <taxon>Vertebrata</taxon>
        <taxon>Euteleostomi</taxon>
        <taxon>Actinopterygii</taxon>
        <taxon>Neopterygii</taxon>
        <taxon>Teleostei</taxon>
        <taxon>Neoteleostei</taxon>
        <taxon>Acanthomorphata</taxon>
        <taxon>Ovalentaria</taxon>
        <taxon>Atherinomorphae</taxon>
        <taxon>Cyprinodontiformes</taxon>
        <taxon>Goodeidae</taxon>
        <taxon>Ataeniobius</taxon>
    </lineage>
</organism>
<dbReference type="Proteomes" id="UP001345963">
    <property type="component" value="Unassembled WGS sequence"/>
</dbReference>
<dbReference type="EMBL" id="JAHUTI010068847">
    <property type="protein sequence ID" value="MED6253539.1"/>
    <property type="molecule type" value="Genomic_DNA"/>
</dbReference>
<proteinExistence type="predicted"/>
<feature type="region of interest" description="Disordered" evidence="1">
    <location>
        <begin position="20"/>
        <end position="41"/>
    </location>
</feature>
<evidence type="ECO:0000313" key="2">
    <source>
        <dbReference type="EMBL" id="MED6253539.1"/>
    </source>
</evidence>
<feature type="compositionally biased region" description="Polar residues" evidence="1">
    <location>
        <begin position="30"/>
        <end position="41"/>
    </location>
</feature>